<reference evidence="1" key="1">
    <citation type="submission" date="2021-01" db="EMBL/GenBank/DDBJ databases">
        <title>Whole genome shotgun sequence of Actinoplanes tereljensis NBRC 105297.</title>
        <authorList>
            <person name="Komaki H."/>
            <person name="Tamura T."/>
        </authorList>
    </citation>
    <scope>NUCLEOTIDE SEQUENCE</scope>
    <source>
        <strain evidence="1">NBRC 105297</strain>
    </source>
</reference>
<sequence length="251" mass="28115">MSTTVTAPAARTRGKSKQRNWRRDAEAAVAVIRLELDLSDPAIRSRMFTMFGAIWQLRRALQRRAVNRVGAYWRSPHLRAIDAKAARDAFGLSRRAFEQVAAGHVDRSGWLRRHLTRAVAMHLADEVWQSVDRHLFADESGNRHGRPRVATWWTSNRIPGRARSHTKPRTWETFQLVGSLAAHRAAGGHHRRTPVKPGDRSTWWDYTGPLAVVFTGAGDDLVLPVKLAAGPGQQARLDHFLETGMASAASR</sequence>
<dbReference type="EMBL" id="BOMY01000016">
    <property type="protein sequence ID" value="GIF19742.1"/>
    <property type="molecule type" value="Genomic_DNA"/>
</dbReference>
<proteinExistence type="predicted"/>
<dbReference type="RefSeq" id="WP_203804196.1">
    <property type="nucleotide sequence ID" value="NZ_BOMY01000016.1"/>
</dbReference>
<dbReference type="Proteomes" id="UP000623608">
    <property type="component" value="Unassembled WGS sequence"/>
</dbReference>
<evidence type="ECO:0000313" key="2">
    <source>
        <dbReference type="Proteomes" id="UP000623608"/>
    </source>
</evidence>
<organism evidence="1 2">
    <name type="scientific">Paractinoplanes tereljensis</name>
    <dbReference type="NCBI Taxonomy" id="571912"/>
    <lineage>
        <taxon>Bacteria</taxon>
        <taxon>Bacillati</taxon>
        <taxon>Actinomycetota</taxon>
        <taxon>Actinomycetes</taxon>
        <taxon>Micromonosporales</taxon>
        <taxon>Micromonosporaceae</taxon>
        <taxon>Paractinoplanes</taxon>
    </lineage>
</organism>
<evidence type="ECO:0008006" key="3">
    <source>
        <dbReference type="Google" id="ProtNLM"/>
    </source>
</evidence>
<name>A0A919NKX8_9ACTN</name>
<keyword evidence="2" id="KW-1185">Reference proteome</keyword>
<dbReference type="AlphaFoldDB" id="A0A919NKX8"/>
<protein>
    <recommendedName>
        <fullName evidence="3">Transposase</fullName>
    </recommendedName>
</protein>
<evidence type="ECO:0000313" key="1">
    <source>
        <dbReference type="EMBL" id="GIF19742.1"/>
    </source>
</evidence>
<gene>
    <name evidence="1" type="ORF">Ate02nite_24720</name>
</gene>
<accession>A0A919NKX8</accession>
<comment type="caution">
    <text evidence="1">The sequence shown here is derived from an EMBL/GenBank/DDBJ whole genome shotgun (WGS) entry which is preliminary data.</text>
</comment>